<evidence type="ECO:0000313" key="2">
    <source>
        <dbReference type="EMBL" id="TBO60325.1"/>
    </source>
</evidence>
<dbReference type="RefSeq" id="WP_131122589.1">
    <property type="nucleotide sequence ID" value="NZ_SIXH01000043.1"/>
</dbReference>
<dbReference type="AlphaFoldDB" id="A0A4Q9HZ02"/>
<keyword evidence="3" id="KW-1185">Reference proteome</keyword>
<accession>A0A4Q9HZ02</accession>
<sequence>MPPSIGAPPARCWRDSDGAFAVAGRCGPASAPSSIRVRAARTGIPTGPAAGGVEGWPEETVKDAKKE</sequence>
<proteinExistence type="predicted"/>
<comment type="caution">
    <text evidence="2">The sequence shown here is derived from an EMBL/GenBank/DDBJ whole genome shotgun (WGS) entry which is preliminary data.</text>
</comment>
<evidence type="ECO:0000313" key="3">
    <source>
        <dbReference type="Proteomes" id="UP000292452"/>
    </source>
</evidence>
<name>A0A4Q9HZ02_STRKA</name>
<feature type="region of interest" description="Disordered" evidence="1">
    <location>
        <begin position="43"/>
        <end position="67"/>
    </location>
</feature>
<evidence type="ECO:0000256" key="1">
    <source>
        <dbReference type="SAM" id="MobiDB-lite"/>
    </source>
</evidence>
<gene>
    <name evidence="2" type="ORF">EYS09_07295</name>
</gene>
<reference evidence="2 3" key="1">
    <citation type="submission" date="2019-02" db="EMBL/GenBank/DDBJ databases">
        <title>Draft Genome Sequence of Streptomyces sp. AM-2504, identified by 16S rRNA comparative analysis as a Streptomyces Kasugaensis strain.</title>
        <authorList>
            <person name="Napolioni V."/>
            <person name="Giuliodori A.M."/>
            <person name="Spurio R."/>
            <person name="Fabbretti A."/>
        </authorList>
    </citation>
    <scope>NUCLEOTIDE SEQUENCE [LARGE SCALE GENOMIC DNA]</scope>
    <source>
        <strain evidence="2 3">AM-2504</strain>
    </source>
</reference>
<protein>
    <submittedName>
        <fullName evidence="2">Uncharacterized protein</fullName>
    </submittedName>
</protein>
<organism evidence="2 3">
    <name type="scientific">Streptomyces kasugaensis</name>
    <dbReference type="NCBI Taxonomy" id="1946"/>
    <lineage>
        <taxon>Bacteria</taxon>
        <taxon>Bacillati</taxon>
        <taxon>Actinomycetota</taxon>
        <taxon>Actinomycetes</taxon>
        <taxon>Kitasatosporales</taxon>
        <taxon>Streptomycetaceae</taxon>
        <taxon>Streptomyces</taxon>
    </lineage>
</organism>
<dbReference type="Proteomes" id="UP000292452">
    <property type="component" value="Unassembled WGS sequence"/>
</dbReference>
<dbReference type="EMBL" id="SIXH01000043">
    <property type="protein sequence ID" value="TBO60325.1"/>
    <property type="molecule type" value="Genomic_DNA"/>
</dbReference>